<gene>
    <name evidence="2" type="ORF">D5R81_14095</name>
</gene>
<evidence type="ECO:0000313" key="2">
    <source>
        <dbReference type="EMBL" id="RJY10701.1"/>
    </source>
</evidence>
<dbReference type="EMBL" id="QYYH01000096">
    <property type="protein sequence ID" value="RJY10701.1"/>
    <property type="molecule type" value="Genomic_DNA"/>
</dbReference>
<reference evidence="2 3" key="1">
    <citation type="submission" date="2018-09" db="EMBL/GenBank/DDBJ databases">
        <title>Phylogeny of the Shewanellaceae, and recommendation for two new genera, Pseudoshewanella and Parashewanella.</title>
        <authorList>
            <person name="Wang G."/>
        </authorList>
    </citation>
    <scope>NUCLEOTIDE SEQUENCE [LARGE SCALE GENOMIC DNA]</scope>
    <source>
        <strain evidence="2 3">KCTC 22492</strain>
    </source>
</reference>
<sequence>MYKVVVERYEALSNEIIKQLLELNHQIPELESGLTESEITQRLSGKSILILIAKVEGEIAGFKLGYQQDSTLFYSWLGGVAQDYRGLGIAKLLLNEQEKWAKAQDYQWLQVKTKNCYLAMLSMLVNHRYNIIEFADKHSDASQNKLLLEKML</sequence>
<dbReference type="Proteomes" id="UP000273022">
    <property type="component" value="Unassembled WGS sequence"/>
</dbReference>
<dbReference type="SUPFAM" id="SSF55729">
    <property type="entry name" value="Acyl-CoA N-acyltransferases (Nat)"/>
    <property type="match status" value="1"/>
</dbReference>
<dbReference type="InterPro" id="IPR016181">
    <property type="entry name" value="Acyl_CoA_acyltransferase"/>
</dbReference>
<dbReference type="OrthoDB" id="9812289at2"/>
<name>A0A3A6TQT3_9GAMM</name>
<dbReference type="InterPro" id="IPR000182">
    <property type="entry name" value="GNAT_dom"/>
</dbReference>
<dbReference type="PROSITE" id="PS51186">
    <property type="entry name" value="GNAT"/>
    <property type="match status" value="1"/>
</dbReference>
<protein>
    <submittedName>
        <fullName evidence="2">N-acetyltransferase</fullName>
    </submittedName>
</protein>
<dbReference type="Gene3D" id="3.40.630.30">
    <property type="match status" value="1"/>
</dbReference>
<dbReference type="Pfam" id="PF00583">
    <property type="entry name" value="Acetyltransf_1"/>
    <property type="match status" value="1"/>
</dbReference>
<keyword evidence="2" id="KW-0808">Transferase</keyword>
<dbReference type="AlphaFoldDB" id="A0A3A6TQT3"/>
<organism evidence="2 3">
    <name type="scientific">Parashewanella spongiae</name>
    <dbReference type="NCBI Taxonomy" id="342950"/>
    <lineage>
        <taxon>Bacteria</taxon>
        <taxon>Pseudomonadati</taxon>
        <taxon>Pseudomonadota</taxon>
        <taxon>Gammaproteobacteria</taxon>
        <taxon>Alteromonadales</taxon>
        <taxon>Shewanellaceae</taxon>
        <taxon>Parashewanella</taxon>
    </lineage>
</organism>
<dbReference type="CDD" id="cd04301">
    <property type="entry name" value="NAT_SF"/>
    <property type="match status" value="1"/>
</dbReference>
<proteinExistence type="predicted"/>
<dbReference type="GO" id="GO:0016747">
    <property type="term" value="F:acyltransferase activity, transferring groups other than amino-acyl groups"/>
    <property type="evidence" value="ECO:0007669"/>
    <property type="project" value="InterPro"/>
</dbReference>
<feature type="domain" description="N-acetyltransferase" evidence="1">
    <location>
        <begin position="7"/>
        <end position="152"/>
    </location>
</feature>
<evidence type="ECO:0000259" key="1">
    <source>
        <dbReference type="PROSITE" id="PS51186"/>
    </source>
</evidence>
<comment type="caution">
    <text evidence="2">The sequence shown here is derived from an EMBL/GenBank/DDBJ whole genome shotgun (WGS) entry which is preliminary data.</text>
</comment>
<evidence type="ECO:0000313" key="3">
    <source>
        <dbReference type="Proteomes" id="UP000273022"/>
    </source>
</evidence>
<accession>A0A3A6TQT3</accession>
<keyword evidence="3" id="KW-1185">Reference proteome</keyword>
<dbReference type="RefSeq" id="WP_121854277.1">
    <property type="nucleotide sequence ID" value="NZ_CP037952.1"/>
</dbReference>